<dbReference type="EMBL" id="JAXUIC010000009">
    <property type="protein sequence ID" value="KAK4571195.1"/>
    <property type="molecule type" value="Genomic_DNA"/>
</dbReference>
<accession>A0AAN7EFZ1</accession>
<comment type="caution">
    <text evidence="1">The sequence shown here is derived from an EMBL/GenBank/DDBJ whole genome shotgun (WGS) entry which is preliminary data.</text>
</comment>
<dbReference type="PANTHER" id="PTHR33566:SF1">
    <property type="entry name" value="EN_SPM-LIKE TRANSPOSON-RELATED"/>
    <property type="match status" value="1"/>
</dbReference>
<dbReference type="EMBL" id="JAXUIC010000009">
    <property type="protein sequence ID" value="KAK4571196.1"/>
    <property type="molecule type" value="Genomic_DNA"/>
</dbReference>
<sequence length="165" mass="18054">MFAVACRSFVTATALENYEQNGEVDCGQALHAAAAVCGNSIKSRFLVMCLEDLRPYTGKYEGSDPQRKLASPYPTLPRGNVPRGFIGCAVNMIDLEIDHLHTRTAAGHGLRETVLYRLLGEVQVYETRECMLEAHRCIKYGVVSLDGGILREKGVISLGYGSLSL</sequence>
<dbReference type="Proteomes" id="UP001324115">
    <property type="component" value="Unassembled WGS sequence"/>
</dbReference>
<evidence type="ECO:0000313" key="2">
    <source>
        <dbReference type="Proteomes" id="UP001324115"/>
    </source>
</evidence>
<protein>
    <submittedName>
        <fullName evidence="1">Uncharacterized protein</fullName>
    </submittedName>
</protein>
<dbReference type="AlphaFoldDB" id="A0AAN7EFZ1"/>
<gene>
    <name evidence="1" type="ORF">RGQ29_029853</name>
</gene>
<evidence type="ECO:0000313" key="1">
    <source>
        <dbReference type="EMBL" id="KAK4571196.1"/>
    </source>
</evidence>
<proteinExistence type="predicted"/>
<dbReference type="PANTHER" id="PTHR33566">
    <property type="entry name" value="EN/SPM-LIKE TRANSPOSON-RELATED"/>
    <property type="match status" value="1"/>
</dbReference>
<name>A0AAN7EFZ1_QUERU</name>
<reference evidence="1 2" key="1">
    <citation type="journal article" date="2023" name="G3 (Bethesda)">
        <title>A haplotype-resolved chromosome-scale genome for Quercus rubra L. provides insights into the genetics of adaptive traits for red oak species.</title>
        <authorList>
            <person name="Kapoor B."/>
            <person name="Jenkins J."/>
            <person name="Schmutz J."/>
            <person name="Zhebentyayeva T."/>
            <person name="Kuelheim C."/>
            <person name="Coggeshall M."/>
            <person name="Heim C."/>
            <person name="Lasky J.R."/>
            <person name="Leites L."/>
            <person name="Islam-Faridi N."/>
            <person name="Romero-Severson J."/>
            <person name="DeLeo V.L."/>
            <person name="Lucas S.M."/>
            <person name="Lazic D."/>
            <person name="Gailing O."/>
            <person name="Carlson J."/>
            <person name="Staton M."/>
        </authorList>
    </citation>
    <scope>NUCLEOTIDE SEQUENCE [LARGE SCALE GENOMIC DNA]</scope>
    <source>
        <strain evidence="1">Pseudo-F2</strain>
    </source>
</reference>
<organism evidence="1 2">
    <name type="scientific">Quercus rubra</name>
    <name type="common">Northern red oak</name>
    <name type="synonym">Quercus borealis</name>
    <dbReference type="NCBI Taxonomy" id="3512"/>
    <lineage>
        <taxon>Eukaryota</taxon>
        <taxon>Viridiplantae</taxon>
        <taxon>Streptophyta</taxon>
        <taxon>Embryophyta</taxon>
        <taxon>Tracheophyta</taxon>
        <taxon>Spermatophyta</taxon>
        <taxon>Magnoliopsida</taxon>
        <taxon>eudicotyledons</taxon>
        <taxon>Gunneridae</taxon>
        <taxon>Pentapetalae</taxon>
        <taxon>rosids</taxon>
        <taxon>fabids</taxon>
        <taxon>Fagales</taxon>
        <taxon>Fagaceae</taxon>
        <taxon>Quercus</taxon>
    </lineage>
</organism>
<keyword evidence="2" id="KW-1185">Reference proteome</keyword>